<protein>
    <recommendedName>
        <fullName evidence="4">RRM domain-containing protein</fullName>
    </recommendedName>
</protein>
<feature type="compositionally biased region" description="Pro residues" evidence="1">
    <location>
        <begin position="114"/>
        <end position="130"/>
    </location>
</feature>
<evidence type="ECO:0000256" key="1">
    <source>
        <dbReference type="SAM" id="MobiDB-lite"/>
    </source>
</evidence>
<sequence length="385" mass="43939">MNSVQNQNISQSSGVYISREEYDGLVNVARRYACLRQKLVDQGIDNAALDMLSDPDPHTSYGHPVQPSSSKSVHNPQAPPYQGHHQIETKGEWLHPDTDPFPLNQSPPAESPTEPWPQEPKSPPAEPPTEPWLQEPKSPQGGNRYDPNRRLERNAQRSVRLFNLPAGVRRGDITTVVRGGPLLDVYLRPKEHTATVSFVYEDDAVAFLNRAQEHGLRIRNTLIPVKWDHQQFILAPRVSYQISRGATRNFVIRNRNPNLTEESIREDLAHIHNLYVLSVEFFRDECYISTNSVHNAIFARSCMMSRLEYKGSRIDWTDDECARPPRNLPTQVQRPRAGIEAKRNFSSGSMFKSQVTNRFQLLDMTDDDDEDEEDSDDDEDSSGFH</sequence>
<organism evidence="2 3">
    <name type="scientific">Fusarium piperis</name>
    <dbReference type="NCBI Taxonomy" id="1435070"/>
    <lineage>
        <taxon>Eukaryota</taxon>
        <taxon>Fungi</taxon>
        <taxon>Dikarya</taxon>
        <taxon>Ascomycota</taxon>
        <taxon>Pezizomycotina</taxon>
        <taxon>Sordariomycetes</taxon>
        <taxon>Hypocreomycetidae</taxon>
        <taxon>Hypocreales</taxon>
        <taxon>Nectriaceae</taxon>
        <taxon>Fusarium</taxon>
        <taxon>Fusarium solani species complex</taxon>
    </lineage>
</organism>
<accession>A0A9W8W782</accession>
<dbReference type="EMBL" id="JAPEUR010000231">
    <property type="protein sequence ID" value="KAJ4314397.1"/>
    <property type="molecule type" value="Genomic_DNA"/>
</dbReference>
<dbReference type="AlphaFoldDB" id="A0A9W8W782"/>
<dbReference type="GO" id="GO:0003676">
    <property type="term" value="F:nucleic acid binding"/>
    <property type="evidence" value="ECO:0007669"/>
    <property type="project" value="InterPro"/>
</dbReference>
<dbReference type="OrthoDB" id="2935572at2759"/>
<evidence type="ECO:0008006" key="4">
    <source>
        <dbReference type="Google" id="ProtNLM"/>
    </source>
</evidence>
<feature type="region of interest" description="Disordered" evidence="1">
    <location>
        <begin position="361"/>
        <end position="385"/>
    </location>
</feature>
<gene>
    <name evidence="2" type="ORF">N0V84_008917</name>
</gene>
<feature type="compositionally biased region" description="Basic and acidic residues" evidence="1">
    <location>
        <begin position="85"/>
        <end position="98"/>
    </location>
</feature>
<reference evidence="2" key="1">
    <citation type="submission" date="2022-10" db="EMBL/GenBank/DDBJ databases">
        <title>Tapping the CABI collections for fungal endophytes: first genome assemblies for Collariella, Neodidymelliopsis, Ascochyta clinopodiicola, Didymella pomorum, Didymosphaeria variabile, Neocosmospora piperis and Neocucurbitaria cava.</title>
        <authorList>
            <person name="Hill R."/>
        </authorList>
    </citation>
    <scope>NUCLEOTIDE SEQUENCE</scope>
    <source>
        <strain evidence="2">IMI 366586</strain>
    </source>
</reference>
<dbReference type="SUPFAM" id="SSF54928">
    <property type="entry name" value="RNA-binding domain, RBD"/>
    <property type="match status" value="1"/>
</dbReference>
<dbReference type="Proteomes" id="UP001140502">
    <property type="component" value="Unassembled WGS sequence"/>
</dbReference>
<dbReference type="InterPro" id="IPR035979">
    <property type="entry name" value="RBD_domain_sf"/>
</dbReference>
<feature type="compositionally biased region" description="Polar residues" evidence="1">
    <location>
        <begin position="66"/>
        <end position="75"/>
    </location>
</feature>
<feature type="region of interest" description="Disordered" evidence="1">
    <location>
        <begin position="50"/>
        <end position="150"/>
    </location>
</feature>
<comment type="caution">
    <text evidence="2">The sequence shown here is derived from an EMBL/GenBank/DDBJ whole genome shotgun (WGS) entry which is preliminary data.</text>
</comment>
<keyword evidence="3" id="KW-1185">Reference proteome</keyword>
<evidence type="ECO:0000313" key="2">
    <source>
        <dbReference type="EMBL" id="KAJ4314397.1"/>
    </source>
</evidence>
<name>A0A9W8W782_9HYPO</name>
<feature type="compositionally biased region" description="Acidic residues" evidence="1">
    <location>
        <begin position="364"/>
        <end position="385"/>
    </location>
</feature>
<dbReference type="CDD" id="cd12261">
    <property type="entry name" value="RRM1_3_MRN1"/>
    <property type="match status" value="1"/>
</dbReference>
<proteinExistence type="predicted"/>
<evidence type="ECO:0000313" key="3">
    <source>
        <dbReference type="Proteomes" id="UP001140502"/>
    </source>
</evidence>